<comment type="subunit">
    <text evidence="1">Homodimer.</text>
</comment>
<keyword evidence="4" id="KW-1015">Disulfide bond</keyword>
<dbReference type="Pfam" id="PF05768">
    <property type="entry name" value="Glrx-like"/>
    <property type="match status" value="1"/>
</dbReference>
<evidence type="ECO:0000313" key="8">
    <source>
        <dbReference type="Proteomes" id="UP000142477"/>
    </source>
</evidence>
<evidence type="ECO:0000313" key="7">
    <source>
        <dbReference type="EMBL" id="ALA62425.1"/>
    </source>
</evidence>
<keyword evidence="3 6" id="KW-0249">Electron transport</keyword>
<keyword evidence="2 6" id="KW-0813">Transport</keyword>
<dbReference type="Proteomes" id="UP000142477">
    <property type="component" value="Segment"/>
</dbReference>
<evidence type="ECO:0000256" key="3">
    <source>
        <dbReference type="ARBA" id="ARBA00022982"/>
    </source>
</evidence>
<dbReference type="InterPro" id="IPR008554">
    <property type="entry name" value="Glutaredoxin-like"/>
</dbReference>
<dbReference type="GeneID" id="26122741"/>
<dbReference type="Gene3D" id="3.40.30.10">
    <property type="entry name" value="Glutaredoxin"/>
    <property type="match status" value="1"/>
</dbReference>
<keyword evidence="8" id="KW-1185">Reference proteome</keyword>
<name>A0A0M5HX39_9POXV</name>
<comment type="subcellular location">
    <subcellularLocation>
        <location evidence="6">Host cytoplasm</location>
    </subcellularLocation>
</comment>
<keyword evidence="5 6" id="KW-0676">Redox-active center</keyword>
<reference evidence="7 8" key="1">
    <citation type="journal article" date="2015" name="Infect. Genet. Evol.">
        <title>Unique genomic organization of a novel Avipoxvirus detected in turkey (Meleagris gallopavo).</title>
        <authorList>
            <person name="Banyai K."/>
            <person name="Palya V."/>
            <person name="Denes B."/>
            <person name="Glavits R."/>
            <person name="Ivanics E."/>
            <person name="Horvath B."/>
            <person name="Farkas S.L."/>
            <person name="Marton S."/>
            <person name="Balint A."/>
            <person name="Gyuranecz M."/>
            <person name="Erdelyi K."/>
            <person name="Dan A."/>
        </authorList>
    </citation>
    <scope>NUCLEOTIDE SEQUENCE [LARGE SCALE GENOMIC DNA]</scope>
    <source>
        <strain evidence="7 8">TKPV-HU1124/2011</strain>
    </source>
</reference>
<dbReference type="KEGG" id="vg:26122741"/>
<keyword evidence="6" id="KW-1035">Host cytoplasm</keyword>
<evidence type="ECO:0000256" key="2">
    <source>
        <dbReference type="ARBA" id="ARBA00022448"/>
    </source>
</evidence>
<evidence type="ECO:0000256" key="4">
    <source>
        <dbReference type="ARBA" id="ARBA00023157"/>
    </source>
</evidence>
<comment type="similarity">
    <text evidence="6">Belongs to the glutaredoxin family.</text>
</comment>
<accession>A0A0M5HX39</accession>
<dbReference type="OrthoDB" id="14183at10239"/>
<evidence type="ECO:0000256" key="6">
    <source>
        <dbReference type="RuleBase" id="RU363082"/>
    </source>
</evidence>
<organism evidence="7 8">
    <name type="scientific">Turkeypox virus</name>
    <dbReference type="NCBI Taxonomy" id="336486"/>
    <lineage>
        <taxon>Viruses</taxon>
        <taxon>Varidnaviria</taxon>
        <taxon>Bamfordvirae</taxon>
        <taxon>Nucleocytoviricota</taxon>
        <taxon>Pokkesviricetes</taxon>
        <taxon>Chitovirales</taxon>
        <taxon>Poxviridae</taxon>
        <taxon>Chordopoxvirinae</taxon>
        <taxon>Avipoxvirus</taxon>
        <taxon>Avipoxvirus turkeypox</taxon>
    </lineage>
</organism>
<protein>
    <recommendedName>
        <fullName evidence="6">Glutaredoxin-2</fullName>
    </recommendedName>
</protein>
<dbReference type="RefSeq" id="YP_009177072.1">
    <property type="nucleotide sequence ID" value="NC_028238.1"/>
</dbReference>
<sequence>MKETIILFGKPACTLCKLANEILSDDKISNRYNITRINILTFFINSKVVEVLGMNSCYDMIKSIGEKFGNEYVLVFKYAEDTKQMAYIDFKKYLVIGQMAYQNIDFNQLLLDIESAPYNVLLTDK</sequence>
<dbReference type="GO" id="GO:0030430">
    <property type="term" value="C:host cell cytoplasm"/>
    <property type="evidence" value="ECO:0007669"/>
    <property type="project" value="UniProtKB-SubCell"/>
</dbReference>
<comment type="function">
    <text evidence="6">Glutaredoxin necessary for virion morphogenesis and virus replication.</text>
</comment>
<dbReference type="EMBL" id="KP728110">
    <property type="protein sequence ID" value="ALA62425.1"/>
    <property type="molecule type" value="Genomic_DNA"/>
</dbReference>
<evidence type="ECO:0000256" key="1">
    <source>
        <dbReference type="ARBA" id="ARBA00011738"/>
    </source>
</evidence>
<proteinExistence type="inferred from homology"/>
<evidence type="ECO:0000256" key="5">
    <source>
        <dbReference type="ARBA" id="ARBA00023284"/>
    </source>
</evidence>